<organism evidence="1 2">
    <name type="scientific">Ancylostoma ceylanicum</name>
    <dbReference type="NCBI Taxonomy" id="53326"/>
    <lineage>
        <taxon>Eukaryota</taxon>
        <taxon>Metazoa</taxon>
        <taxon>Ecdysozoa</taxon>
        <taxon>Nematoda</taxon>
        <taxon>Chromadorea</taxon>
        <taxon>Rhabditida</taxon>
        <taxon>Rhabditina</taxon>
        <taxon>Rhabditomorpha</taxon>
        <taxon>Strongyloidea</taxon>
        <taxon>Ancylostomatidae</taxon>
        <taxon>Ancylostomatinae</taxon>
        <taxon>Ancylostoma</taxon>
    </lineage>
</organism>
<keyword evidence="2" id="KW-1185">Reference proteome</keyword>
<accession>A0A016SND9</accession>
<name>A0A016SND9_9BILA</name>
<reference evidence="2" key="1">
    <citation type="journal article" date="2015" name="Nat. Genet.">
        <title>The genome and transcriptome of the zoonotic hookworm Ancylostoma ceylanicum identify infection-specific gene families.</title>
        <authorList>
            <person name="Schwarz E.M."/>
            <person name="Hu Y."/>
            <person name="Antoshechkin I."/>
            <person name="Miller M.M."/>
            <person name="Sternberg P.W."/>
            <person name="Aroian R.V."/>
        </authorList>
    </citation>
    <scope>NUCLEOTIDE SEQUENCE</scope>
    <source>
        <strain evidence="2">HY135</strain>
    </source>
</reference>
<proteinExistence type="predicted"/>
<protein>
    <submittedName>
        <fullName evidence="1">Uncharacterized protein</fullName>
    </submittedName>
</protein>
<dbReference type="EMBL" id="JARK01001534">
    <property type="protein sequence ID" value="EYB92100.1"/>
    <property type="molecule type" value="Genomic_DNA"/>
</dbReference>
<sequence length="69" mass="7771">MYGHSKVVFAPQAKHVCPWKLDCEEVTVAFIVRDYLKRSPTLKIPSSHGHGCIIEFTQGKRVGMRVDDG</sequence>
<dbReference type="Proteomes" id="UP000024635">
    <property type="component" value="Unassembled WGS sequence"/>
</dbReference>
<evidence type="ECO:0000313" key="1">
    <source>
        <dbReference type="EMBL" id="EYB92100.1"/>
    </source>
</evidence>
<comment type="caution">
    <text evidence="1">The sequence shown here is derived from an EMBL/GenBank/DDBJ whole genome shotgun (WGS) entry which is preliminary data.</text>
</comment>
<dbReference type="AlphaFoldDB" id="A0A016SND9"/>
<evidence type="ECO:0000313" key="2">
    <source>
        <dbReference type="Proteomes" id="UP000024635"/>
    </source>
</evidence>
<gene>
    <name evidence="1" type="primary">Acey_s0198.g1633</name>
    <name evidence="1" type="ORF">Y032_0198g1633</name>
</gene>